<dbReference type="InterPro" id="IPR036567">
    <property type="entry name" value="RHF-like"/>
</dbReference>
<gene>
    <name evidence="2" type="ORF">SAMN06297468_1941</name>
</gene>
<dbReference type="Gene3D" id="3.30.160.100">
    <property type="entry name" value="Ribosome hibernation promotion factor-like"/>
    <property type="match status" value="1"/>
</dbReference>
<keyword evidence="3" id="KW-1185">Reference proteome</keyword>
<feature type="region of interest" description="Disordered" evidence="1">
    <location>
        <begin position="94"/>
        <end position="114"/>
    </location>
</feature>
<dbReference type="Proteomes" id="UP000194420">
    <property type="component" value="Unassembled WGS sequence"/>
</dbReference>
<organism evidence="2 3">
    <name type="scientific">Altererythrobacter xiamenensis</name>
    <dbReference type="NCBI Taxonomy" id="1316679"/>
    <lineage>
        <taxon>Bacteria</taxon>
        <taxon>Pseudomonadati</taxon>
        <taxon>Pseudomonadota</taxon>
        <taxon>Alphaproteobacteria</taxon>
        <taxon>Sphingomonadales</taxon>
        <taxon>Erythrobacteraceae</taxon>
        <taxon>Altererythrobacter</taxon>
    </lineage>
</organism>
<protein>
    <submittedName>
        <fullName evidence="2">Sigma 54 modulation protein / S30EA ribosomal protein</fullName>
    </submittedName>
</protein>
<evidence type="ECO:0000313" key="3">
    <source>
        <dbReference type="Proteomes" id="UP000194420"/>
    </source>
</evidence>
<keyword evidence="2" id="KW-0687">Ribonucleoprotein</keyword>
<sequence>MQVQFNSDSSVMGTENVAERIEAMLHTKLARFEERLTRIEVHVRDENGAKGGGDDKACVIEARPRGGRPIGVTEHAGKVDDAARKAANTLAQRLERHFGKGSRHGHDPRPDKMM</sequence>
<name>A0A1Y6F4E6_9SPHN</name>
<dbReference type="GO" id="GO:0005840">
    <property type="term" value="C:ribosome"/>
    <property type="evidence" value="ECO:0007669"/>
    <property type="project" value="UniProtKB-KW"/>
</dbReference>
<keyword evidence="2" id="KW-0689">Ribosomal protein</keyword>
<evidence type="ECO:0000313" key="2">
    <source>
        <dbReference type="EMBL" id="SMQ69755.1"/>
    </source>
</evidence>
<dbReference type="RefSeq" id="WP_086437795.1">
    <property type="nucleotide sequence ID" value="NZ_FXWG01000002.1"/>
</dbReference>
<dbReference type="SUPFAM" id="SSF69754">
    <property type="entry name" value="Ribosome binding protein Y (YfiA homologue)"/>
    <property type="match status" value="1"/>
</dbReference>
<dbReference type="OrthoDB" id="121633at2"/>
<dbReference type="InterPro" id="IPR003489">
    <property type="entry name" value="RHF/RaiA"/>
</dbReference>
<proteinExistence type="predicted"/>
<dbReference type="EMBL" id="FXWG01000002">
    <property type="protein sequence ID" value="SMQ69755.1"/>
    <property type="molecule type" value="Genomic_DNA"/>
</dbReference>
<reference evidence="3" key="1">
    <citation type="submission" date="2017-04" db="EMBL/GenBank/DDBJ databases">
        <authorList>
            <person name="Varghese N."/>
            <person name="Submissions S."/>
        </authorList>
    </citation>
    <scope>NUCLEOTIDE SEQUENCE [LARGE SCALE GENOMIC DNA]</scope>
</reference>
<dbReference type="AlphaFoldDB" id="A0A1Y6F4E6"/>
<evidence type="ECO:0000256" key="1">
    <source>
        <dbReference type="SAM" id="MobiDB-lite"/>
    </source>
</evidence>
<dbReference type="Pfam" id="PF02482">
    <property type="entry name" value="Ribosomal_S30AE"/>
    <property type="match status" value="1"/>
</dbReference>
<accession>A0A1Y6F4E6</accession>